<dbReference type="InterPro" id="IPR036291">
    <property type="entry name" value="NAD(P)-bd_dom_sf"/>
</dbReference>
<dbReference type="GO" id="GO:0016491">
    <property type="term" value="F:oxidoreductase activity"/>
    <property type="evidence" value="ECO:0007669"/>
    <property type="project" value="UniProtKB-KW"/>
</dbReference>
<dbReference type="GeneID" id="28852682"/>
<feature type="region of interest" description="Disordered" evidence="3">
    <location>
        <begin position="283"/>
        <end position="302"/>
    </location>
</feature>
<evidence type="ECO:0000256" key="1">
    <source>
        <dbReference type="ARBA" id="ARBA00006484"/>
    </source>
</evidence>
<dbReference type="STRING" id="1380566.A0A179F1V3"/>
<evidence type="ECO:0000256" key="3">
    <source>
        <dbReference type="SAM" id="MobiDB-lite"/>
    </source>
</evidence>
<keyword evidence="5" id="KW-1185">Reference proteome</keyword>
<dbReference type="EMBL" id="LSBJ02000010">
    <property type="protein sequence ID" value="OAQ59270.1"/>
    <property type="molecule type" value="Genomic_DNA"/>
</dbReference>
<sequence length="334" mass="36618">MQSALPQVFGPEKVHPENLVGHVAVITGGSSGIGYEVSRALAHAGCRVIIVGRSEEHGQTAIGEISKDNPDADITWKECDMGNLSQIQSVFTDIRESLERLDYLVLSAGINANQYGLGDDGIERVFAVNYLAQYYAVNQLWPRLRKTSLMPGVSDPRVVAISSQLHQQAPNHVKFDSMDDINNPNLSPVELYGRSKLALNLFIRFGLLERVIKPTSDSIYALAVHPGAVNTPMQEQWKDAYPGITGKLLSYALKAISRDPEQGSYSTLWALTSSEIDEKGQNGVYFSDPGKRGDESEQARDGKLGAELWQLSEKIIKDKLGDDALTSWETRGGS</sequence>
<dbReference type="KEGG" id="pchm:VFPPC_10293"/>
<dbReference type="PRINTS" id="PR00081">
    <property type="entry name" value="GDHRDH"/>
</dbReference>
<gene>
    <name evidence="4" type="ORF">VFPPC_10293</name>
</gene>
<dbReference type="Gene3D" id="3.40.50.720">
    <property type="entry name" value="NAD(P)-binding Rossmann-like Domain"/>
    <property type="match status" value="1"/>
</dbReference>
<evidence type="ECO:0000313" key="5">
    <source>
        <dbReference type="Proteomes" id="UP000078397"/>
    </source>
</evidence>
<dbReference type="Proteomes" id="UP000078397">
    <property type="component" value="Unassembled WGS sequence"/>
</dbReference>
<dbReference type="AlphaFoldDB" id="A0A179F1V3"/>
<keyword evidence="2" id="KW-0560">Oxidoreductase</keyword>
<evidence type="ECO:0000313" key="4">
    <source>
        <dbReference type="EMBL" id="OAQ59270.1"/>
    </source>
</evidence>
<feature type="compositionally biased region" description="Basic and acidic residues" evidence="3">
    <location>
        <begin position="289"/>
        <end position="302"/>
    </location>
</feature>
<organism evidence="4 5">
    <name type="scientific">Pochonia chlamydosporia 170</name>
    <dbReference type="NCBI Taxonomy" id="1380566"/>
    <lineage>
        <taxon>Eukaryota</taxon>
        <taxon>Fungi</taxon>
        <taxon>Dikarya</taxon>
        <taxon>Ascomycota</taxon>
        <taxon>Pezizomycotina</taxon>
        <taxon>Sordariomycetes</taxon>
        <taxon>Hypocreomycetidae</taxon>
        <taxon>Hypocreales</taxon>
        <taxon>Clavicipitaceae</taxon>
        <taxon>Pochonia</taxon>
    </lineage>
</organism>
<evidence type="ECO:0000256" key="2">
    <source>
        <dbReference type="ARBA" id="ARBA00023002"/>
    </source>
</evidence>
<reference evidence="4 5" key="1">
    <citation type="journal article" date="2016" name="PLoS Pathog.">
        <title>Biosynthesis of antibiotic leucinostatins in bio-control fungus Purpureocillium lilacinum and their inhibition on phytophthora revealed by genome mining.</title>
        <authorList>
            <person name="Wang G."/>
            <person name="Liu Z."/>
            <person name="Lin R."/>
            <person name="Li E."/>
            <person name="Mao Z."/>
            <person name="Ling J."/>
            <person name="Yang Y."/>
            <person name="Yin W.B."/>
            <person name="Xie B."/>
        </authorList>
    </citation>
    <scope>NUCLEOTIDE SEQUENCE [LARGE SCALE GENOMIC DNA]</scope>
    <source>
        <strain evidence="4">170</strain>
    </source>
</reference>
<name>A0A179F1V3_METCM</name>
<dbReference type="InterPro" id="IPR002347">
    <property type="entry name" value="SDR_fam"/>
</dbReference>
<dbReference type="SUPFAM" id="SSF51735">
    <property type="entry name" value="NAD(P)-binding Rossmann-fold domains"/>
    <property type="match status" value="1"/>
</dbReference>
<dbReference type="Pfam" id="PF00106">
    <property type="entry name" value="adh_short"/>
    <property type="match status" value="1"/>
</dbReference>
<comment type="similarity">
    <text evidence="1">Belongs to the short-chain dehydrogenases/reductases (SDR) family.</text>
</comment>
<accession>A0A179F1V3</accession>
<dbReference type="RefSeq" id="XP_018137325.1">
    <property type="nucleotide sequence ID" value="XM_018288688.1"/>
</dbReference>
<dbReference type="OrthoDB" id="191139at2759"/>
<dbReference type="PANTHER" id="PTHR24320:SF281">
    <property type="entry name" value="SHORT CHAIN DEHYDROGENASE_REDUCTASE FAMILY PROTEIN (AFU_ORTHOLOGUE AFUA_5G14310)"/>
    <property type="match status" value="1"/>
</dbReference>
<dbReference type="PANTHER" id="PTHR24320">
    <property type="entry name" value="RETINOL DEHYDROGENASE"/>
    <property type="match status" value="1"/>
</dbReference>
<comment type="caution">
    <text evidence="4">The sequence shown here is derived from an EMBL/GenBank/DDBJ whole genome shotgun (WGS) entry which is preliminary data.</text>
</comment>
<proteinExistence type="inferred from homology"/>
<protein>
    <submittedName>
        <fullName evidence="4">Short chain dehydrogenase/reductase family protein</fullName>
    </submittedName>
</protein>